<evidence type="ECO:0000313" key="3">
    <source>
        <dbReference type="Proteomes" id="UP001642409"/>
    </source>
</evidence>
<evidence type="ECO:0000313" key="2">
    <source>
        <dbReference type="EMBL" id="CAL5995505.1"/>
    </source>
</evidence>
<dbReference type="Pfam" id="PF08477">
    <property type="entry name" value="Roc"/>
    <property type="match status" value="1"/>
</dbReference>
<protein>
    <submittedName>
        <fullName evidence="1">Rab11</fullName>
    </submittedName>
</protein>
<dbReference type="SUPFAM" id="SSF52540">
    <property type="entry name" value="P-loop containing nucleoside triphosphate hydrolases"/>
    <property type="match status" value="1"/>
</dbReference>
<dbReference type="EMBL" id="CATOUU010000937">
    <property type="protein sequence ID" value="CAI9960935.1"/>
    <property type="molecule type" value="Genomic_DNA"/>
</dbReference>
<sequence>MNEYRYQAKLLLVGAEKTGKTNLLNRLMNCEYKTSYTPIFGVEFDDKTIEFRYNNITIKATIHNWDLASDRFQIIQISITPILILY</sequence>
<name>A0AA86R1V4_9EUKA</name>
<proteinExistence type="predicted"/>
<dbReference type="Gene3D" id="3.40.50.300">
    <property type="entry name" value="P-loop containing nucleotide triphosphate hydrolases"/>
    <property type="match status" value="1"/>
</dbReference>
<gene>
    <name evidence="2" type="ORF">HINF_LOCUS14065</name>
    <name evidence="1" type="ORF">HINF_LOCUS48580</name>
</gene>
<keyword evidence="3" id="KW-1185">Reference proteome</keyword>
<dbReference type="PROSITE" id="PS51419">
    <property type="entry name" value="RAB"/>
    <property type="match status" value="1"/>
</dbReference>
<dbReference type="InterPro" id="IPR027417">
    <property type="entry name" value="P-loop_NTPase"/>
</dbReference>
<dbReference type="AlphaFoldDB" id="A0AA86R1V4"/>
<evidence type="ECO:0000313" key="1">
    <source>
        <dbReference type="EMBL" id="CAI9960935.1"/>
    </source>
</evidence>
<reference evidence="2 3" key="2">
    <citation type="submission" date="2024-07" db="EMBL/GenBank/DDBJ databases">
        <authorList>
            <person name="Akdeniz Z."/>
        </authorList>
    </citation>
    <scope>NUCLEOTIDE SEQUENCE [LARGE SCALE GENOMIC DNA]</scope>
</reference>
<comment type="caution">
    <text evidence="1">The sequence shown here is derived from an EMBL/GenBank/DDBJ whole genome shotgun (WGS) entry which is preliminary data.</text>
</comment>
<dbReference type="Proteomes" id="UP001642409">
    <property type="component" value="Unassembled WGS sequence"/>
</dbReference>
<organism evidence="1">
    <name type="scientific">Hexamita inflata</name>
    <dbReference type="NCBI Taxonomy" id="28002"/>
    <lineage>
        <taxon>Eukaryota</taxon>
        <taxon>Metamonada</taxon>
        <taxon>Diplomonadida</taxon>
        <taxon>Hexamitidae</taxon>
        <taxon>Hexamitinae</taxon>
        <taxon>Hexamita</taxon>
    </lineage>
</organism>
<reference evidence="1" key="1">
    <citation type="submission" date="2023-06" db="EMBL/GenBank/DDBJ databases">
        <authorList>
            <person name="Kurt Z."/>
        </authorList>
    </citation>
    <scope>NUCLEOTIDE SEQUENCE</scope>
</reference>
<dbReference type="EMBL" id="CAXDID020000033">
    <property type="protein sequence ID" value="CAL5995505.1"/>
    <property type="molecule type" value="Genomic_DNA"/>
</dbReference>
<accession>A0AA86R1V4</accession>